<evidence type="ECO:0000313" key="5">
    <source>
        <dbReference type="Proteomes" id="UP000275473"/>
    </source>
</evidence>
<evidence type="ECO:0000256" key="1">
    <source>
        <dbReference type="ARBA" id="ARBA00022679"/>
    </source>
</evidence>
<dbReference type="Pfam" id="PF00581">
    <property type="entry name" value="Rhodanese"/>
    <property type="match status" value="2"/>
</dbReference>
<dbReference type="CDD" id="cd01449">
    <property type="entry name" value="TST_Repeat_2"/>
    <property type="match status" value="1"/>
</dbReference>
<organism evidence="4 5">
    <name type="scientific">Planococcus salinus</name>
    <dbReference type="NCBI Taxonomy" id="1848460"/>
    <lineage>
        <taxon>Bacteria</taxon>
        <taxon>Bacillati</taxon>
        <taxon>Bacillota</taxon>
        <taxon>Bacilli</taxon>
        <taxon>Bacillales</taxon>
        <taxon>Caryophanaceae</taxon>
        <taxon>Planococcus</taxon>
    </lineage>
</organism>
<dbReference type="InterPro" id="IPR045078">
    <property type="entry name" value="TST/MPST-like"/>
</dbReference>
<dbReference type="Gene3D" id="3.40.250.10">
    <property type="entry name" value="Rhodanese-like domain"/>
    <property type="match status" value="2"/>
</dbReference>
<comment type="caution">
    <text evidence="4">The sequence shown here is derived from an EMBL/GenBank/DDBJ whole genome shotgun (WGS) entry which is preliminary data.</text>
</comment>
<evidence type="ECO:0000259" key="3">
    <source>
        <dbReference type="PROSITE" id="PS50206"/>
    </source>
</evidence>
<dbReference type="PANTHER" id="PTHR11364:SF27">
    <property type="entry name" value="SULFURTRANSFERASE"/>
    <property type="match status" value="1"/>
</dbReference>
<feature type="domain" description="Rhodanese" evidence="3">
    <location>
        <begin position="163"/>
        <end position="264"/>
    </location>
</feature>
<keyword evidence="2" id="KW-0677">Repeat</keyword>
<dbReference type="PROSITE" id="PS50206">
    <property type="entry name" value="RHODANESE_3"/>
    <property type="match status" value="2"/>
</dbReference>
<keyword evidence="5" id="KW-1185">Reference proteome</keyword>
<keyword evidence="1 4" id="KW-0808">Transferase</keyword>
<dbReference type="AlphaFoldDB" id="A0A3M8PB87"/>
<dbReference type="SMART" id="SM00450">
    <property type="entry name" value="RHOD"/>
    <property type="match status" value="2"/>
</dbReference>
<accession>A0A3M8PB87</accession>
<dbReference type="SUPFAM" id="SSF52821">
    <property type="entry name" value="Rhodanese/Cell cycle control phosphatase"/>
    <property type="match status" value="2"/>
</dbReference>
<dbReference type="InterPro" id="IPR036873">
    <property type="entry name" value="Rhodanese-like_dom_sf"/>
</dbReference>
<dbReference type="EMBL" id="RIAX01000002">
    <property type="protein sequence ID" value="RNF40464.1"/>
    <property type="molecule type" value="Genomic_DNA"/>
</dbReference>
<feature type="domain" description="Rhodanese" evidence="3">
    <location>
        <begin position="9"/>
        <end position="127"/>
    </location>
</feature>
<dbReference type="GO" id="GO:0004792">
    <property type="term" value="F:thiosulfate-cyanide sulfurtransferase activity"/>
    <property type="evidence" value="ECO:0007669"/>
    <property type="project" value="TreeGrafter"/>
</dbReference>
<dbReference type="RefSeq" id="WP_123164164.1">
    <property type="nucleotide sequence ID" value="NZ_RIAX01000002.1"/>
</dbReference>
<dbReference type="OrthoDB" id="9770030at2"/>
<gene>
    <name evidence="4" type="ORF">EEX84_03295</name>
</gene>
<dbReference type="Proteomes" id="UP000275473">
    <property type="component" value="Unassembled WGS sequence"/>
</dbReference>
<protein>
    <submittedName>
        <fullName evidence="4">Sulfurtransferase</fullName>
    </submittedName>
</protein>
<dbReference type="InterPro" id="IPR001763">
    <property type="entry name" value="Rhodanese-like_dom"/>
</dbReference>
<proteinExistence type="predicted"/>
<evidence type="ECO:0000256" key="2">
    <source>
        <dbReference type="ARBA" id="ARBA00022737"/>
    </source>
</evidence>
<name>A0A3M8PB87_9BACL</name>
<dbReference type="CDD" id="cd01448">
    <property type="entry name" value="TST_Repeat_1"/>
    <property type="match status" value="1"/>
</dbReference>
<evidence type="ECO:0000313" key="4">
    <source>
        <dbReference type="EMBL" id="RNF40464.1"/>
    </source>
</evidence>
<sequence>MKVFIETTDTENYRWIDARYDLGNPKVGRELYETEHVKGAVFWDLGQDLSDMSSAEGRHPMPSKEQLTELFRQSGLDRDDSIVVYDQGGSAYAARAWWLLKYAGFENVYIDRNGFEQLKNQGIDTDNEIPKYPRSEITPEFNEAIYATQEDVKSVINGKDLGVLLDARSAERYAGKNEPIDPVAGRIPGAKNYDWAQLVENGKVQPDSDLSSVVQPNEPAIVYCGSGVSAAGLFAVLTETGHDQIRLYTGSFSDWISNKDNVVEIDREEHPEAADDETKAVLARLIEEGYSGEMLMKKFEYEKSLLDENK</sequence>
<dbReference type="PANTHER" id="PTHR11364">
    <property type="entry name" value="THIOSULFATE SULFERTANSFERASE"/>
    <property type="match status" value="1"/>
</dbReference>
<reference evidence="4 5" key="1">
    <citation type="journal article" date="2018" name="Int. J. Syst. Evol. Microbiol.">
        <title>Planococcus salinus sp. nov., a moderately halophilic bacterium isolated from a saline-alkali soil.</title>
        <authorList>
            <person name="Gan L."/>
        </authorList>
    </citation>
    <scope>NUCLEOTIDE SEQUENCE [LARGE SCALE GENOMIC DNA]</scope>
    <source>
        <strain evidence="4 5">LCB217</strain>
    </source>
</reference>